<keyword evidence="3" id="KW-0547">Nucleotide-binding</keyword>
<comment type="caution">
    <text evidence="10">The sequence shown here is derived from an EMBL/GenBank/DDBJ whole genome shotgun (WGS) entry which is preliminary data.</text>
</comment>
<feature type="transmembrane region" description="Helical" evidence="7">
    <location>
        <begin position="292"/>
        <end position="310"/>
    </location>
</feature>
<keyword evidence="5 7" id="KW-1133">Transmembrane helix</keyword>
<dbReference type="Pfam" id="PF00005">
    <property type="entry name" value="ABC_tran"/>
    <property type="match status" value="1"/>
</dbReference>
<keyword evidence="6 7" id="KW-0472">Membrane</keyword>
<accession>A0A5J4SSR1</accession>
<dbReference type="PROSITE" id="PS00211">
    <property type="entry name" value="ABC_TRANSPORTER_1"/>
    <property type="match status" value="1"/>
</dbReference>
<feature type="domain" description="ABC transporter" evidence="8">
    <location>
        <begin position="380"/>
        <end position="613"/>
    </location>
</feature>
<dbReference type="SUPFAM" id="SSF52540">
    <property type="entry name" value="P-loop containing nucleoside triphosphate hydrolases"/>
    <property type="match status" value="1"/>
</dbReference>
<dbReference type="CDD" id="cd03251">
    <property type="entry name" value="ABCC_MsbA"/>
    <property type="match status" value="1"/>
</dbReference>
<dbReference type="InterPro" id="IPR039421">
    <property type="entry name" value="Type_1_exporter"/>
</dbReference>
<dbReference type="InterPro" id="IPR036640">
    <property type="entry name" value="ABC1_TM_sf"/>
</dbReference>
<keyword evidence="10" id="KW-0378">Hydrolase</keyword>
<evidence type="ECO:0000259" key="8">
    <source>
        <dbReference type="PROSITE" id="PS50893"/>
    </source>
</evidence>
<evidence type="ECO:0000256" key="7">
    <source>
        <dbReference type="SAM" id="Phobius"/>
    </source>
</evidence>
<dbReference type="Gene3D" id="3.40.50.300">
    <property type="entry name" value="P-loop containing nucleotide triphosphate hydrolases"/>
    <property type="match status" value="1"/>
</dbReference>
<evidence type="ECO:0000256" key="2">
    <source>
        <dbReference type="ARBA" id="ARBA00022692"/>
    </source>
</evidence>
<evidence type="ECO:0000256" key="4">
    <source>
        <dbReference type="ARBA" id="ARBA00022840"/>
    </source>
</evidence>
<dbReference type="GO" id="GO:0005524">
    <property type="term" value="F:ATP binding"/>
    <property type="evidence" value="ECO:0007669"/>
    <property type="project" value="UniProtKB-KW"/>
</dbReference>
<dbReference type="GO" id="GO:0140359">
    <property type="term" value="F:ABC-type transporter activity"/>
    <property type="evidence" value="ECO:0007669"/>
    <property type="project" value="InterPro"/>
</dbReference>
<feature type="domain" description="ABC transmembrane type-1" evidence="9">
    <location>
        <begin position="22"/>
        <end position="347"/>
    </location>
</feature>
<dbReference type="GO" id="GO:0016887">
    <property type="term" value="F:ATP hydrolysis activity"/>
    <property type="evidence" value="ECO:0007669"/>
    <property type="project" value="InterPro"/>
</dbReference>
<evidence type="ECO:0000256" key="6">
    <source>
        <dbReference type="ARBA" id="ARBA00023136"/>
    </source>
</evidence>
<dbReference type="InterPro" id="IPR003439">
    <property type="entry name" value="ABC_transporter-like_ATP-bd"/>
</dbReference>
<dbReference type="FunFam" id="3.40.50.300:FF:000218">
    <property type="entry name" value="Multidrug ABC transporter ATP-binding protein"/>
    <property type="match status" value="1"/>
</dbReference>
<dbReference type="GO" id="GO:0016020">
    <property type="term" value="C:membrane"/>
    <property type="evidence" value="ECO:0007669"/>
    <property type="project" value="UniProtKB-SubCell"/>
</dbReference>
<name>A0A5J4SSR1_9ZZZZ</name>
<evidence type="ECO:0000256" key="3">
    <source>
        <dbReference type="ARBA" id="ARBA00022741"/>
    </source>
</evidence>
<proteinExistence type="predicted"/>
<keyword evidence="4 10" id="KW-0067">ATP-binding</keyword>
<evidence type="ECO:0000259" key="9">
    <source>
        <dbReference type="PROSITE" id="PS50929"/>
    </source>
</evidence>
<feature type="transmembrane region" description="Helical" evidence="7">
    <location>
        <begin position="98"/>
        <end position="125"/>
    </location>
</feature>
<dbReference type="EMBL" id="SNRY01000058">
    <property type="protein sequence ID" value="KAA6348882.1"/>
    <property type="molecule type" value="Genomic_DNA"/>
</dbReference>
<feature type="transmembrane region" description="Helical" evidence="7">
    <location>
        <begin position="188"/>
        <end position="217"/>
    </location>
</feature>
<feature type="transmembrane region" description="Helical" evidence="7">
    <location>
        <begin position="68"/>
        <end position="86"/>
    </location>
</feature>
<dbReference type="InterPro" id="IPR027417">
    <property type="entry name" value="P-loop_NTPase"/>
</dbReference>
<keyword evidence="2 7" id="KW-0812">Transmembrane</keyword>
<feature type="transmembrane region" description="Helical" evidence="7">
    <location>
        <begin position="21"/>
        <end position="48"/>
    </location>
</feature>
<evidence type="ECO:0000256" key="1">
    <source>
        <dbReference type="ARBA" id="ARBA00004141"/>
    </source>
</evidence>
<feature type="transmembrane region" description="Helical" evidence="7">
    <location>
        <begin position="316"/>
        <end position="332"/>
    </location>
</feature>
<dbReference type="PROSITE" id="PS50929">
    <property type="entry name" value="ABC_TM1F"/>
    <property type="match status" value="1"/>
</dbReference>
<protein>
    <submittedName>
        <fullName evidence="10">Lipid A export ATP-binding/permease protein MsbA</fullName>
        <ecNumber evidence="10">3.6.3.-</ecNumber>
    </submittedName>
</protein>
<reference evidence="10" key="1">
    <citation type="submission" date="2019-03" db="EMBL/GenBank/DDBJ databases">
        <title>Single cell metagenomics reveals metabolic interactions within the superorganism composed of flagellate Streblomastix strix and complex community of Bacteroidetes bacteria on its surface.</title>
        <authorList>
            <person name="Treitli S.C."/>
            <person name="Kolisko M."/>
            <person name="Husnik F."/>
            <person name="Keeling P."/>
            <person name="Hampl V."/>
        </authorList>
    </citation>
    <scope>NUCLEOTIDE SEQUENCE</scope>
    <source>
        <strain evidence="10">STM</strain>
    </source>
</reference>
<dbReference type="PANTHER" id="PTHR24221:SF654">
    <property type="entry name" value="ATP-BINDING CASSETTE SUB-FAMILY B MEMBER 6"/>
    <property type="match status" value="1"/>
</dbReference>
<gene>
    <name evidence="10" type="ORF">EZS27_003682</name>
</gene>
<sequence length="616" mass="69581">MKDFFQLLKRLVSPYKRYLGSSIFMTILSSVLVLVSFTSIIPILNLLFKTNDAAYTGYQAFSLNVFSAGSWKEVGAVLTNNFYFFTTEIIQTYGENSVLILLGIFLIATTILRTAAMYFSFYFMIPLRTGVVRDLRNKINDKILLLPLAFFSEERKGDILARVSGDVNEIENSVMSSLDMLFKNPIQIVIYVTGMFFLSWQLTLFVMVMLPIAGYIMGQVGKKLKKKSALGQRQWGQLMSQIEETLSGLRIIKAFNAEDKISERFYKGNNAFRNTTQRIFRRQQLAHPMSELLGTITVAIVLWYGGSLILSENASIDAAGFIFYLTIFYMLIQPAKDLTKSVYSIQKGLASMDRIDKILKAENTIVDPVNPKPISFEDKISYENIWFKYRENWVIQEVNLEIPKGKTVALVGQSGSGKSTLADLLPRFYDVQEGKITIDGVDIRDTQVRDVRSLMGIVNQEAILFNDTFFNNIVFGVRQATMEQVIEAAKIANAYEFIIASENGFDTNIGDRGCKLSGGQRQRISIARAVLKNPPILILDEATSALDTESERLVQDALEKLMVSRTTLVIAHRLSTIKNADLICVMHESKIVERGTHNELLALNGYYTRLCEMQSF</sequence>
<dbReference type="InterPro" id="IPR017871">
    <property type="entry name" value="ABC_transporter-like_CS"/>
</dbReference>
<dbReference type="PROSITE" id="PS50893">
    <property type="entry name" value="ABC_TRANSPORTER_2"/>
    <property type="match status" value="1"/>
</dbReference>
<dbReference type="SUPFAM" id="SSF90123">
    <property type="entry name" value="ABC transporter transmembrane region"/>
    <property type="match status" value="1"/>
</dbReference>
<dbReference type="Gene3D" id="1.20.1560.10">
    <property type="entry name" value="ABC transporter type 1, transmembrane domain"/>
    <property type="match status" value="1"/>
</dbReference>
<dbReference type="InterPro" id="IPR003593">
    <property type="entry name" value="AAA+_ATPase"/>
</dbReference>
<evidence type="ECO:0000313" key="10">
    <source>
        <dbReference type="EMBL" id="KAA6348882.1"/>
    </source>
</evidence>
<dbReference type="InterPro" id="IPR011527">
    <property type="entry name" value="ABC1_TM_dom"/>
</dbReference>
<dbReference type="AlphaFoldDB" id="A0A5J4SSR1"/>
<evidence type="ECO:0000256" key="5">
    <source>
        <dbReference type="ARBA" id="ARBA00022989"/>
    </source>
</evidence>
<organism evidence="10">
    <name type="scientific">termite gut metagenome</name>
    <dbReference type="NCBI Taxonomy" id="433724"/>
    <lineage>
        <taxon>unclassified sequences</taxon>
        <taxon>metagenomes</taxon>
        <taxon>organismal metagenomes</taxon>
    </lineage>
</organism>
<dbReference type="EC" id="3.6.3.-" evidence="10"/>
<dbReference type="CDD" id="cd18552">
    <property type="entry name" value="ABC_6TM_MsbA_like"/>
    <property type="match status" value="1"/>
</dbReference>
<dbReference type="PANTHER" id="PTHR24221">
    <property type="entry name" value="ATP-BINDING CASSETTE SUB-FAMILY B"/>
    <property type="match status" value="1"/>
</dbReference>
<dbReference type="Pfam" id="PF00664">
    <property type="entry name" value="ABC_membrane"/>
    <property type="match status" value="1"/>
</dbReference>
<comment type="subcellular location">
    <subcellularLocation>
        <location evidence="1">Membrane</location>
        <topology evidence="1">Multi-pass membrane protein</topology>
    </subcellularLocation>
</comment>
<dbReference type="GO" id="GO:0034040">
    <property type="term" value="F:ATPase-coupled lipid transmembrane transporter activity"/>
    <property type="evidence" value="ECO:0007669"/>
    <property type="project" value="TreeGrafter"/>
</dbReference>
<dbReference type="SMART" id="SM00382">
    <property type="entry name" value="AAA"/>
    <property type="match status" value="1"/>
</dbReference>